<dbReference type="RefSeq" id="WP_148931238.1">
    <property type="nucleotide sequence ID" value="NZ_VNHS01000008.1"/>
</dbReference>
<accession>A0A5S5C205</accession>
<dbReference type="InterPro" id="IPR027417">
    <property type="entry name" value="P-loop_NTPase"/>
</dbReference>
<organism evidence="7 8">
    <name type="scientific">Paenibacillus methanolicus</name>
    <dbReference type="NCBI Taxonomy" id="582686"/>
    <lineage>
        <taxon>Bacteria</taxon>
        <taxon>Bacillati</taxon>
        <taxon>Bacillota</taxon>
        <taxon>Bacilli</taxon>
        <taxon>Bacillales</taxon>
        <taxon>Paenibacillaceae</taxon>
        <taxon>Paenibacillus</taxon>
    </lineage>
</organism>
<dbReference type="Pfam" id="PF00350">
    <property type="entry name" value="Dynamin_N"/>
    <property type="match status" value="2"/>
</dbReference>
<dbReference type="PANTHER" id="PTHR10465:SF0">
    <property type="entry name" value="SARCALUMENIN"/>
    <property type="match status" value="1"/>
</dbReference>
<keyword evidence="3" id="KW-0378">Hydrolase</keyword>
<dbReference type="PANTHER" id="PTHR10465">
    <property type="entry name" value="TRANSMEMBRANE GTPASE FZO1"/>
    <property type="match status" value="1"/>
</dbReference>
<name>A0A5S5C205_9BACL</name>
<dbReference type="InterPro" id="IPR027094">
    <property type="entry name" value="Mitofusin_fam"/>
</dbReference>
<keyword evidence="2" id="KW-0547">Nucleotide-binding</keyword>
<dbReference type="CDD" id="cd09912">
    <property type="entry name" value="DLP_2"/>
    <property type="match status" value="2"/>
</dbReference>
<dbReference type="Gene3D" id="3.40.50.300">
    <property type="entry name" value="P-loop containing nucleotide triphosphate hydrolases"/>
    <property type="match status" value="2"/>
</dbReference>
<dbReference type="InterPro" id="IPR045063">
    <property type="entry name" value="Dynamin_N"/>
</dbReference>
<evidence type="ECO:0000256" key="5">
    <source>
        <dbReference type="ARBA" id="ARBA00023136"/>
    </source>
</evidence>
<keyword evidence="4" id="KW-0342">GTP-binding</keyword>
<evidence type="ECO:0000256" key="2">
    <source>
        <dbReference type="ARBA" id="ARBA00022741"/>
    </source>
</evidence>
<dbReference type="GO" id="GO:0005525">
    <property type="term" value="F:GTP binding"/>
    <property type="evidence" value="ECO:0007669"/>
    <property type="project" value="UniProtKB-KW"/>
</dbReference>
<dbReference type="SUPFAM" id="SSF52540">
    <property type="entry name" value="P-loop containing nucleoside triphosphate hydrolases"/>
    <property type="match status" value="2"/>
</dbReference>
<evidence type="ECO:0000256" key="1">
    <source>
        <dbReference type="ARBA" id="ARBA00004370"/>
    </source>
</evidence>
<evidence type="ECO:0000313" key="8">
    <source>
        <dbReference type="Proteomes" id="UP000323257"/>
    </source>
</evidence>
<gene>
    <name evidence="7" type="ORF">BCM02_108283</name>
</gene>
<dbReference type="GO" id="GO:0016020">
    <property type="term" value="C:membrane"/>
    <property type="evidence" value="ECO:0007669"/>
    <property type="project" value="UniProtKB-SubCell"/>
</dbReference>
<keyword evidence="8" id="KW-1185">Reference proteome</keyword>
<feature type="domain" description="Dynamin N-terminal" evidence="6">
    <location>
        <begin position="50"/>
        <end position="203"/>
    </location>
</feature>
<dbReference type="AlphaFoldDB" id="A0A5S5C205"/>
<evidence type="ECO:0000256" key="3">
    <source>
        <dbReference type="ARBA" id="ARBA00022801"/>
    </source>
</evidence>
<dbReference type="GO" id="GO:0003924">
    <property type="term" value="F:GTPase activity"/>
    <property type="evidence" value="ECO:0007669"/>
    <property type="project" value="InterPro"/>
</dbReference>
<protein>
    <submittedName>
        <fullName evidence="7">Small GTP-binding protein</fullName>
    </submittedName>
</protein>
<feature type="domain" description="Dynamin N-terminal" evidence="6">
    <location>
        <begin position="640"/>
        <end position="864"/>
    </location>
</feature>
<dbReference type="Proteomes" id="UP000323257">
    <property type="component" value="Unassembled WGS sequence"/>
</dbReference>
<evidence type="ECO:0000259" key="6">
    <source>
        <dbReference type="Pfam" id="PF00350"/>
    </source>
</evidence>
<comment type="subcellular location">
    <subcellularLocation>
        <location evidence="1">Membrane</location>
    </subcellularLocation>
</comment>
<comment type="caution">
    <text evidence="7">The sequence shown here is derived from an EMBL/GenBank/DDBJ whole genome shotgun (WGS) entry which is preliminary data.</text>
</comment>
<dbReference type="EMBL" id="VNHS01000008">
    <property type="protein sequence ID" value="TYP72628.1"/>
    <property type="molecule type" value="Genomic_DNA"/>
</dbReference>
<evidence type="ECO:0000313" key="7">
    <source>
        <dbReference type="EMBL" id="TYP72628.1"/>
    </source>
</evidence>
<proteinExistence type="predicted"/>
<sequence length="1224" mass="135187">MSNQVAQPDVGSMSAALEQVAERMAEAGDSQHAGKLRDLDGKLTDGKLAIAFCGHFSAGKSTLVNRICGANLLPSSPIPTSANVVTIASGEPKAVIERVKDGITETVEAPLELLDAYCKDGEAVKSIALSYPIPRIGEHTVLLDTPGIDSTDDAHRMATESALHMADVVFYVMDYNHVMSEINFTFAKQLKEWGKPLYLIVNQIDKHRDRELSFAAYRQSVEEGFANWHLEPSGIIYLSLRHPDHPHSEWEKLERLLAELAPMRRDLSLCSVHDSAAHLLRAHAQWVAEQHASEREALLESAGGEEESAQVKAEIEELNGRLADIGEQQDMYRSKLLGEAQSLLDNAIVMPAATRDLAQSFLESRKPGFKMGLLFAGAKTAAEQERRLAAFRDDFAAKVEANIEWHLKDLMRRSADALGWRDATLEERLEQSLHVEVKPERLIGLIQQGAVFSGEYTMNYSRELASDVKAEYRRLILPWVDDLAARAAETGESEALPLRERLRDLSGQASALEALSALARRENEHQAELSAMLPEAPSRPTMPIPLKTAEKQLTSVEPSQGQENTAVSFTDNAVEKDSPLTPNKPWTAHIEESDALGPQREAAKRLKAAADLLAPHAALAGSVATMREKAERLTSSQFTIALFGAFSAGKSSLANGLLGDAVLPVSPNPTTAAVNRIVPPTEERPHGTAMVVMKDRSAMVGDLLYSLKLLGETADGLDERAILQAIGKLSPDAVHAGGRPHYSFLKAAARGWQEHEALLGTKLAVDNELYRKYVAEESRSCFVSEIVLHHANSLTAQGIVLVDTPGADSVNARHTGVAFNYIKNADAILFVTYYNHAFSQADRQFLLQLGRVKDQFELDKMFFLVNAADLAASDEELQGVLSHVERNLQQHGIRFPRMFPVSSLLALEGKQTGSERLLAKSGLAAFEQSFLSFARGDLGKLAIESAEEEIRRAKGTIEQWLRSAQGDAASREAERNRIESRAAEAIRFSDAVSDRELNPQLEQELRELLFYVQQRLGLRFGDHFNYAFNPSSLQDDGRDLKKAIWTSWLELARLLQIELSQELQATSLRLDNALNRLAAKRHGDTAEEIAKLLEGYASSAYKPLAPPTPEEPREWEADTVTGKWLWSRFKSPRQFFEGEGKAQLRKALEAEIAAPLARWFQEVEDAWAMRYRELWQQATEGSSHLTRSDINAFVQGKLHSLSGDADVTRLRSLSDSLAALSSSN</sequence>
<dbReference type="OrthoDB" id="5477114at2"/>
<evidence type="ECO:0000256" key="4">
    <source>
        <dbReference type="ARBA" id="ARBA00023134"/>
    </source>
</evidence>
<keyword evidence="5" id="KW-0472">Membrane</keyword>
<reference evidence="7 8" key="1">
    <citation type="submission" date="2019-07" db="EMBL/GenBank/DDBJ databases">
        <title>Genomic Encyclopedia of Type Strains, Phase III (KMG-III): the genomes of soil and plant-associated and newly described type strains.</title>
        <authorList>
            <person name="Whitman W."/>
        </authorList>
    </citation>
    <scope>NUCLEOTIDE SEQUENCE [LARGE SCALE GENOMIC DNA]</scope>
    <source>
        <strain evidence="7 8">BL24</strain>
    </source>
</reference>